<keyword evidence="10 14" id="KW-0186">Copper</keyword>
<comment type="function">
    <text evidence="14">Component of the cytochrome c oxidase, the last enzyme in the mitochondrial electron transport chain which drives oxidative phosphorylation. The respiratory chain contains 3 multisubunit complexes succinate dehydrogenase (complex II, CII), ubiquinol-cytochrome c oxidoreductase (cytochrome b-c1 complex, complex III, CIII) and cytochrome c oxidase (complex IV, CIV), that cooperate to transfer electrons derived from NADH and succinate to molecular oxygen, creating an electrochemical gradient over the inner membrane that drives transmembrane transport and the ATP synthase. Cytochrome c oxidase is the component of the respiratory chain that catalyzes the reduction of oxygen to water. Electrons originating from reduced cytochrome c in the intermembrane space (IMS) are transferred via the dinuclear copper A center (CU(A)) of subunit 2 and heme A of subunit 1 to the active site in subunit 1, a binuclear center (BNC) formed by heme A3 and copper B (CU(B)). The BNC reduces molecular oxygen to 2 water molecules using 4 electrons from cytochrome c in the IMS and 4 protons from the mitochondrial matrix.</text>
</comment>
<evidence type="ECO:0000256" key="10">
    <source>
        <dbReference type="ARBA" id="ARBA00023008"/>
    </source>
</evidence>
<dbReference type="InterPro" id="IPR011759">
    <property type="entry name" value="Cyt_c_oxidase_su2_TM_dom"/>
</dbReference>
<evidence type="ECO:0000259" key="17">
    <source>
        <dbReference type="PROSITE" id="PS50999"/>
    </source>
</evidence>
<protein>
    <recommendedName>
        <fullName evidence="14">Cytochrome c oxidase subunit 2</fullName>
    </recommendedName>
</protein>
<dbReference type="PROSITE" id="PS00078">
    <property type="entry name" value="COX2"/>
    <property type="match status" value="1"/>
</dbReference>
<comment type="caution">
    <text evidence="18">The sequence shown here is derived from an EMBL/GenBank/DDBJ whole genome shotgun (WGS) entry which is preliminary data.</text>
</comment>
<dbReference type="FunFam" id="1.10.287.90:FF:000004">
    <property type="entry name" value="Cytochrome c oxidase subunit 2"/>
    <property type="match status" value="1"/>
</dbReference>
<feature type="transmembrane region" description="Helical" evidence="15">
    <location>
        <begin position="128"/>
        <end position="148"/>
    </location>
</feature>
<comment type="cofactor">
    <cofactor evidence="14">
        <name>Cu cation</name>
        <dbReference type="ChEBI" id="CHEBI:23378"/>
    </cofactor>
    <text evidence="14">Binds a copper A center.</text>
</comment>
<evidence type="ECO:0000256" key="6">
    <source>
        <dbReference type="ARBA" id="ARBA00022723"/>
    </source>
</evidence>
<reference evidence="18" key="1">
    <citation type="submission" date="2022-12" db="EMBL/GenBank/DDBJ databases">
        <title>Draft genome assemblies for two species of Escallonia (Escalloniales).</title>
        <authorList>
            <person name="Chanderbali A."/>
            <person name="Dervinis C."/>
            <person name="Anghel I."/>
            <person name="Soltis D."/>
            <person name="Soltis P."/>
            <person name="Zapata F."/>
        </authorList>
    </citation>
    <scope>NUCLEOTIDE SEQUENCE</scope>
    <source>
        <strain evidence="18">UCBG64.0493</strain>
        <tissue evidence="18">Leaf</tissue>
    </source>
</reference>
<dbReference type="GO" id="GO:0005507">
    <property type="term" value="F:copper ion binding"/>
    <property type="evidence" value="ECO:0007669"/>
    <property type="project" value="InterPro"/>
</dbReference>
<comment type="subcellular location">
    <subcellularLocation>
        <location evidence="14">Mitochondrion inner membrane</location>
        <topology evidence="14">Multi-pass membrane protein</topology>
    </subcellularLocation>
    <subcellularLocation>
        <location evidence="1">Mitochondrion membrane</location>
        <topology evidence="1">Multi-pass membrane protein</topology>
    </subcellularLocation>
</comment>
<keyword evidence="3 14" id="KW-0813">Transport</keyword>
<evidence type="ECO:0000256" key="2">
    <source>
        <dbReference type="ARBA" id="ARBA00007866"/>
    </source>
</evidence>
<dbReference type="InterPro" id="IPR034210">
    <property type="entry name" value="CcO_II_C"/>
</dbReference>
<evidence type="ECO:0000256" key="14">
    <source>
        <dbReference type="RuleBase" id="RU000457"/>
    </source>
</evidence>
<evidence type="ECO:0000313" key="19">
    <source>
        <dbReference type="Proteomes" id="UP001188597"/>
    </source>
</evidence>
<keyword evidence="9 15" id="KW-1133">Transmembrane helix</keyword>
<evidence type="ECO:0000256" key="13">
    <source>
        <dbReference type="ARBA" id="ARBA00049512"/>
    </source>
</evidence>
<keyword evidence="14" id="KW-0999">Mitochondrion inner membrane</keyword>
<dbReference type="GO" id="GO:0016491">
    <property type="term" value="F:oxidoreductase activity"/>
    <property type="evidence" value="ECO:0007669"/>
    <property type="project" value="InterPro"/>
</dbReference>
<evidence type="ECO:0000256" key="11">
    <source>
        <dbReference type="ARBA" id="ARBA00023128"/>
    </source>
</evidence>
<evidence type="ECO:0000256" key="5">
    <source>
        <dbReference type="ARBA" id="ARBA00022692"/>
    </source>
</evidence>
<evidence type="ECO:0000256" key="12">
    <source>
        <dbReference type="ARBA" id="ARBA00023136"/>
    </source>
</evidence>
<dbReference type="Pfam" id="PF00116">
    <property type="entry name" value="COX2"/>
    <property type="match status" value="1"/>
</dbReference>
<evidence type="ECO:0000256" key="4">
    <source>
        <dbReference type="ARBA" id="ARBA00022660"/>
    </source>
</evidence>
<dbReference type="GO" id="GO:0042773">
    <property type="term" value="P:ATP synthesis coupled electron transport"/>
    <property type="evidence" value="ECO:0007669"/>
    <property type="project" value="TreeGrafter"/>
</dbReference>
<accession>A0AA88S5A3</accession>
<dbReference type="InterPro" id="IPR036257">
    <property type="entry name" value="Cyt_c_oxidase_su2_TM_sf"/>
</dbReference>
<dbReference type="InterPro" id="IPR001505">
    <property type="entry name" value="Copper_CuA"/>
</dbReference>
<evidence type="ECO:0000256" key="1">
    <source>
        <dbReference type="ARBA" id="ARBA00004225"/>
    </source>
</evidence>
<evidence type="ECO:0000256" key="8">
    <source>
        <dbReference type="ARBA" id="ARBA00022982"/>
    </source>
</evidence>
<dbReference type="GO" id="GO:1902495">
    <property type="term" value="C:transmembrane transporter complex"/>
    <property type="evidence" value="ECO:0007669"/>
    <property type="project" value="UniProtKB-ARBA"/>
</dbReference>
<dbReference type="PROSITE" id="PS50857">
    <property type="entry name" value="COX2_CUA"/>
    <property type="match status" value="1"/>
</dbReference>
<evidence type="ECO:0000313" key="18">
    <source>
        <dbReference type="EMBL" id="KAK2996383.1"/>
    </source>
</evidence>
<dbReference type="GO" id="GO:1902494">
    <property type="term" value="C:catalytic complex"/>
    <property type="evidence" value="ECO:0007669"/>
    <property type="project" value="UniProtKB-ARBA"/>
</dbReference>
<dbReference type="InterPro" id="IPR002429">
    <property type="entry name" value="CcO_II-like_C"/>
</dbReference>
<dbReference type="PRINTS" id="PR01166">
    <property type="entry name" value="CYCOXIDASEII"/>
</dbReference>
<evidence type="ECO:0000256" key="9">
    <source>
        <dbReference type="ARBA" id="ARBA00022989"/>
    </source>
</evidence>
<comment type="similarity">
    <text evidence="2 14">Belongs to the cytochrome c oxidase subunit 2 family.</text>
</comment>
<dbReference type="CDD" id="cd13912">
    <property type="entry name" value="CcO_II_C"/>
    <property type="match status" value="1"/>
</dbReference>
<feature type="domain" description="Cytochrome oxidase subunit II copper A binding" evidence="16">
    <location>
        <begin position="199"/>
        <end position="337"/>
    </location>
</feature>
<evidence type="ECO:0000259" key="16">
    <source>
        <dbReference type="PROSITE" id="PS50857"/>
    </source>
</evidence>
<keyword evidence="6 14" id="KW-0479">Metal-binding</keyword>
<dbReference type="InterPro" id="IPR014222">
    <property type="entry name" value="Cyt_c_oxidase_su2"/>
</dbReference>
<name>A0AA88S5A3_9ASTE</name>
<dbReference type="PANTHER" id="PTHR22888">
    <property type="entry name" value="CYTOCHROME C OXIDASE, SUBUNIT II"/>
    <property type="match status" value="1"/>
</dbReference>
<evidence type="ECO:0000256" key="15">
    <source>
        <dbReference type="SAM" id="Phobius"/>
    </source>
</evidence>
<dbReference type="EMBL" id="JAVXUP010005154">
    <property type="protein sequence ID" value="KAK2996383.1"/>
    <property type="molecule type" value="Genomic_DNA"/>
</dbReference>
<dbReference type="InterPro" id="IPR008972">
    <property type="entry name" value="Cupredoxin"/>
</dbReference>
<dbReference type="GO" id="GO:0005743">
    <property type="term" value="C:mitochondrial inner membrane"/>
    <property type="evidence" value="ECO:0007669"/>
    <property type="project" value="UniProtKB-SubCell"/>
</dbReference>
<evidence type="ECO:0000256" key="7">
    <source>
        <dbReference type="ARBA" id="ARBA00022967"/>
    </source>
</evidence>
<dbReference type="PROSITE" id="PS50999">
    <property type="entry name" value="COX2_TM"/>
    <property type="match status" value="1"/>
</dbReference>
<dbReference type="Gene3D" id="1.10.287.90">
    <property type="match status" value="1"/>
</dbReference>
<dbReference type="Pfam" id="PF02790">
    <property type="entry name" value="COX2_TM"/>
    <property type="match status" value="1"/>
</dbReference>
<feature type="transmembrane region" description="Helical" evidence="15">
    <location>
        <begin position="20"/>
        <end position="43"/>
    </location>
</feature>
<keyword evidence="4 14" id="KW-0679">Respiratory chain</keyword>
<evidence type="ECO:0000256" key="3">
    <source>
        <dbReference type="ARBA" id="ARBA00022448"/>
    </source>
</evidence>
<dbReference type="FunFam" id="2.60.40.420:FF:000001">
    <property type="entry name" value="Cytochrome c oxidase subunit 2"/>
    <property type="match status" value="1"/>
</dbReference>
<feature type="transmembrane region" description="Helical" evidence="15">
    <location>
        <begin position="169"/>
        <end position="191"/>
    </location>
</feature>
<keyword evidence="19" id="KW-1185">Reference proteome</keyword>
<organism evidence="18 19">
    <name type="scientific">Escallonia herrerae</name>
    <dbReference type="NCBI Taxonomy" id="1293975"/>
    <lineage>
        <taxon>Eukaryota</taxon>
        <taxon>Viridiplantae</taxon>
        <taxon>Streptophyta</taxon>
        <taxon>Embryophyta</taxon>
        <taxon>Tracheophyta</taxon>
        <taxon>Spermatophyta</taxon>
        <taxon>Magnoliopsida</taxon>
        <taxon>eudicotyledons</taxon>
        <taxon>Gunneridae</taxon>
        <taxon>Pentapetalae</taxon>
        <taxon>asterids</taxon>
        <taxon>campanulids</taxon>
        <taxon>Escalloniales</taxon>
        <taxon>Escalloniaceae</taxon>
        <taxon>Escallonia</taxon>
    </lineage>
</organism>
<keyword evidence="12 14" id="KW-0472">Membrane</keyword>
<gene>
    <name evidence="18" type="ORF">RJ639_026314</name>
</gene>
<comment type="catalytic activity">
    <reaction evidence="13">
        <text>4 Fe(II)-[cytochrome c] + O2 + 8 H(+)(in) = 4 Fe(III)-[cytochrome c] + 2 H2O + 4 H(+)(out)</text>
        <dbReference type="Rhea" id="RHEA:11436"/>
        <dbReference type="Rhea" id="RHEA-COMP:10350"/>
        <dbReference type="Rhea" id="RHEA-COMP:14399"/>
        <dbReference type="ChEBI" id="CHEBI:15377"/>
        <dbReference type="ChEBI" id="CHEBI:15378"/>
        <dbReference type="ChEBI" id="CHEBI:15379"/>
        <dbReference type="ChEBI" id="CHEBI:29033"/>
        <dbReference type="ChEBI" id="CHEBI:29034"/>
        <dbReference type="EC" id="7.1.1.9"/>
    </reaction>
    <physiologicalReaction direction="left-to-right" evidence="13">
        <dbReference type="Rhea" id="RHEA:11437"/>
    </physiologicalReaction>
</comment>
<sequence length="349" mass="39569">MRELGILLTEFGRLAGLREIGLMLLGISVVYLECLLTALLSVMPELMSGECLSDHLCLCKERAPLRESEIEWKNHWEEQSKNEPKQMIVLEWLFLTIAPCDAAEPWQLGSQDAATPMMQGIIDLHHDIFFFLILILVFVSRILVRALWHFHYKKNPIPQRIVHGTTIEILRTIFPSIIPMFIAIPSFALLYSMDEVVVDPAITIKAIGHQWYRTYEYSDYNSSDEQSLTFDSYTIPEDDLELGQSRLLEVDNRVVVPAQTHLRIIVTSADVLHSWAVPSLGVKCDAVPGRLNQTSILVQREGVYYGQCSEICGTNHAFMPIVVEAVSRKDYGSRVSNQLIPQTNQIAEA</sequence>
<dbReference type="SUPFAM" id="SSF81464">
    <property type="entry name" value="Cytochrome c oxidase subunit II-like, transmembrane region"/>
    <property type="match status" value="1"/>
</dbReference>
<dbReference type="NCBIfam" id="TIGR02866">
    <property type="entry name" value="CoxB"/>
    <property type="match status" value="1"/>
</dbReference>
<dbReference type="PANTHER" id="PTHR22888:SF9">
    <property type="entry name" value="CYTOCHROME C OXIDASE SUBUNIT 2"/>
    <property type="match status" value="1"/>
</dbReference>
<dbReference type="Gene3D" id="2.60.40.420">
    <property type="entry name" value="Cupredoxins - blue copper proteins"/>
    <property type="match status" value="1"/>
</dbReference>
<keyword evidence="5 14" id="KW-0812">Transmembrane</keyword>
<keyword evidence="11 14" id="KW-0496">Mitochondrion</keyword>
<dbReference type="AlphaFoldDB" id="A0AA88S5A3"/>
<feature type="domain" description="Cytochrome oxidase subunit II transmembrane region profile" evidence="17">
    <location>
        <begin position="102"/>
        <end position="197"/>
    </location>
</feature>
<dbReference type="GO" id="GO:0004129">
    <property type="term" value="F:cytochrome-c oxidase activity"/>
    <property type="evidence" value="ECO:0007669"/>
    <property type="project" value="UniProtKB-EC"/>
</dbReference>
<dbReference type="Proteomes" id="UP001188597">
    <property type="component" value="Unassembled WGS sequence"/>
</dbReference>
<keyword evidence="7" id="KW-1278">Translocase</keyword>
<keyword evidence="8 14" id="KW-0249">Electron transport</keyword>
<proteinExistence type="inferred from homology"/>
<dbReference type="SUPFAM" id="SSF49503">
    <property type="entry name" value="Cupredoxins"/>
    <property type="match status" value="1"/>
</dbReference>
<dbReference type="InterPro" id="IPR045187">
    <property type="entry name" value="CcO_II"/>
</dbReference>